<proteinExistence type="predicted"/>
<gene>
    <name evidence="1" type="ORF">O1611_g3201</name>
</gene>
<protein>
    <submittedName>
        <fullName evidence="1">Uncharacterized protein</fullName>
    </submittedName>
</protein>
<name>A0ACC2JSW1_9PEZI</name>
<dbReference type="EMBL" id="JAPUUL010000501">
    <property type="protein sequence ID" value="KAJ8130427.1"/>
    <property type="molecule type" value="Genomic_DNA"/>
</dbReference>
<organism evidence="1 2">
    <name type="scientific">Lasiodiplodia mahajangana</name>
    <dbReference type="NCBI Taxonomy" id="1108764"/>
    <lineage>
        <taxon>Eukaryota</taxon>
        <taxon>Fungi</taxon>
        <taxon>Dikarya</taxon>
        <taxon>Ascomycota</taxon>
        <taxon>Pezizomycotina</taxon>
        <taxon>Dothideomycetes</taxon>
        <taxon>Dothideomycetes incertae sedis</taxon>
        <taxon>Botryosphaeriales</taxon>
        <taxon>Botryosphaeriaceae</taxon>
        <taxon>Lasiodiplodia</taxon>
    </lineage>
</organism>
<keyword evidence="2" id="KW-1185">Reference proteome</keyword>
<evidence type="ECO:0000313" key="1">
    <source>
        <dbReference type="EMBL" id="KAJ8130427.1"/>
    </source>
</evidence>
<comment type="caution">
    <text evidence="1">The sequence shown here is derived from an EMBL/GenBank/DDBJ whole genome shotgun (WGS) entry which is preliminary data.</text>
</comment>
<sequence>MSLDQWGSLTPEQQNDLLNGPALQPPDGIASNFENPPNHNGVVLGIAVPFTILAFIFVSIRIYVKMFVTKKVRVEDGIALLALGPYIGTLWVVYGTYSLNGIFVHQWDIRLRDFLFIIYHITLLPLFYAFFMLFAKTAILLEWLHIFAPGGQRNIIYWTCWPVLALNVAFYLAGIFVIVFTCSPPEKFWHILTPGTCFNRRAFDFSSSIINLSFDLVILLIPQRVIWKLNMNLRRKISVSLIFSVGVLNLRKRLLSERRACVAAGGRIVVGIALVSSKDRSFDASAPALFVVVEETCVLLVFSATAAPKVFEQNGIIAQIARRLKSLYCNRTLAGVSETELTERHSPRNERPYGGLNIESGMQFVKLPSSDSFKRTPSTANQYAHDNANHSGMNVILKTTTLTTQPDVSSVPYDSYRLTQQHPWMGDINNNEQLNPNSLT</sequence>
<accession>A0ACC2JSW1</accession>
<dbReference type="Proteomes" id="UP001153332">
    <property type="component" value="Unassembled WGS sequence"/>
</dbReference>
<evidence type="ECO:0000313" key="2">
    <source>
        <dbReference type="Proteomes" id="UP001153332"/>
    </source>
</evidence>
<reference evidence="1" key="1">
    <citation type="submission" date="2022-12" db="EMBL/GenBank/DDBJ databases">
        <title>Genome Sequence of Lasiodiplodia mahajangana.</title>
        <authorList>
            <person name="Buettner E."/>
        </authorList>
    </citation>
    <scope>NUCLEOTIDE SEQUENCE</scope>
    <source>
        <strain evidence="1">VT137</strain>
    </source>
</reference>